<keyword evidence="3" id="KW-1185">Reference proteome</keyword>
<dbReference type="InterPro" id="IPR012337">
    <property type="entry name" value="RNaseH-like_sf"/>
</dbReference>
<dbReference type="InterPro" id="IPR053151">
    <property type="entry name" value="RNase_H-like"/>
</dbReference>
<organism evidence="2 3">
    <name type="scientific">Senna tora</name>
    <dbReference type="NCBI Taxonomy" id="362788"/>
    <lineage>
        <taxon>Eukaryota</taxon>
        <taxon>Viridiplantae</taxon>
        <taxon>Streptophyta</taxon>
        <taxon>Embryophyta</taxon>
        <taxon>Tracheophyta</taxon>
        <taxon>Spermatophyta</taxon>
        <taxon>Magnoliopsida</taxon>
        <taxon>eudicotyledons</taxon>
        <taxon>Gunneridae</taxon>
        <taxon>Pentapetalae</taxon>
        <taxon>rosids</taxon>
        <taxon>fabids</taxon>
        <taxon>Fabales</taxon>
        <taxon>Fabaceae</taxon>
        <taxon>Caesalpinioideae</taxon>
        <taxon>Cassia clade</taxon>
        <taxon>Senna</taxon>
    </lineage>
</organism>
<dbReference type="Pfam" id="PF13456">
    <property type="entry name" value="RVT_3"/>
    <property type="match status" value="2"/>
</dbReference>
<dbReference type="AlphaFoldDB" id="A0A834VYL0"/>
<dbReference type="InterPro" id="IPR002156">
    <property type="entry name" value="RNaseH_domain"/>
</dbReference>
<proteinExistence type="predicted"/>
<dbReference type="CDD" id="cd06222">
    <property type="entry name" value="RNase_H_like"/>
    <property type="match status" value="2"/>
</dbReference>
<dbReference type="Gene3D" id="3.30.420.10">
    <property type="entry name" value="Ribonuclease H-like superfamily/Ribonuclease H"/>
    <property type="match status" value="2"/>
</dbReference>
<dbReference type="GO" id="GO:0003676">
    <property type="term" value="F:nucleic acid binding"/>
    <property type="evidence" value="ECO:0007669"/>
    <property type="project" value="InterPro"/>
</dbReference>
<evidence type="ECO:0000313" key="3">
    <source>
        <dbReference type="Proteomes" id="UP000634136"/>
    </source>
</evidence>
<dbReference type="PANTHER" id="PTHR47723">
    <property type="entry name" value="OS05G0353850 PROTEIN"/>
    <property type="match status" value="1"/>
</dbReference>
<dbReference type="InterPro" id="IPR044730">
    <property type="entry name" value="RNase_H-like_dom_plant"/>
</dbReference>
<protein>
    <submittedName>
        <fullName evidence="2">Ribonuclease H</fullName>
    </submittedName>
</protein>
<feature type="domain" description="RNase H type-1" evidence="1">
    <location>
        <begin position="321"/>
        <end position="414"/>
    </location>
</feature>
<evidence type="ECO:0000259" key="1">
    <source>
        <dbReference type="Pfam" id="PF13456"/>
    </source>
</evidence>
<dbReference type="EMBL" id="JAAIUW010000013">
    <property type="protein sequence ID" value="KAF7802938.1"/>
    <property type="molecule type" value="Genomic_DNA"/>
</dbReference>
<dbReference type="OrthoDB" id="687991at2759"/>
<name>A0A834VYL0_9FABA</name>
<dbReference type="InterPro" id="IPR036397">
    <property type="entry name" value="RNaseH_sf"/>
</dbReference>
<gene>
    <name evidence="2" type="ORF">G2W53_042049</name>
</gene>
<dbReference type="Proteomes" id="UP000634136">
    <property type="component" value="Unassembled WGS sequence"/>
</dbReference>
<accession>A0A834VYL0</accession>
<comment type="caution">
    <text evidence="2">The sequence shown here is derived from an EMBL/GenBank/DDBJ whole genome shotgun (WGS) entry which is preliminary data.</text>
</comment>
<reference evidence="2" key="1">
    <citation type="submission" date="2020-09" db="EMBL/GenBank/DDBJ databases">
        <title>Genome-Enabled Discovery of Anthraquinone Biosynthesis in Senna tora.</title>
        <authorList>
            <person name="Kang S.-H."/>
            <person name="Pandey R.P."/>
            <person name="Lee C.-M."/>
            <person name="Sim J.-S."/>
            <person name="Jeong J.-T."/>
            <person name="Choi B.-S."/>
            <person name="Jung M."/>
            <person name="Ginzburg D."/>
            <person name="Zhao K."/>
            <person name="Won S.Y."/>
            <person name="Oh T.-J."/>
            <person name="Yu Y."/>
            <person name="Kim N.-H."/>
            <person name="Lee O.R."/>
            <person name="Lee T.-H."/>
            <person name="Bashyal P."/>
            <person name="Kim T.-S."/>
            <person name="Lee W.-H."/>
            <person name="Kawkins C."/>
            <person name="Kim C.-K."/>
            <person name="Kim J.S."/>
            <person name="Ahn B.O."/>
            <person name="Rhee S.Y."/>
            <person name="Sohng J.K."/>
        </authorList>
    </citation>
    <scope>NUCLEOTIDE SEQUENCE</scope>
    <source>
        <tissue evidence="2">Leaf</tissue>
    </source>
</reference>
<dbReference type="GO" id="GO:0004523">
    <property type="term" value="F:RNA-DNA hybrid ribonuclease activity"/>
    <property type="evidence" value="ECO:0007669"/>
    <property type="project" value="InterPro"/>
</dbReference>
<dbReference type="PANTHER" id="PTHR47723:SF19">
    <property type="entry name" value="POLYNUCLEOTIDYL TRANSFERASE, RIBONUCLEASE H-LIKE SUPERFAMILY PROTEIN"/>
    <property type="match status" value="1"/>
</dbReference>
<sequence>MKARCRQVFDHEEVDSAFVIQRSFADAAEFWNLSGLVEGGKISDKSLAGASSWCPPVGNDLKVNCDASFLPDSGATGLGVVVRDCNGAVVVGRSVRSIAFSVNVAEALALKEALKTALELNLRNFSIRIWPSIVHIKRNANKAADWFAKNASQRDALEAIAAIKPPASEEGKDYYAWIHNTNGDFSVKSAYTDVQPSEESSSGRVWKRCGLHAEIVLHTIRDCSRVSPLWKQLIKDRYKVAFFNSDLHEWVSINLRDEMGMERDFKWSSKFAITCWLLWRQRNEWVLNKQALASSLGPLIEIQVKELWEAKLLHGTKTDKLHTKMQRKGNAQLAEIWGIYFGLKTAWEKGFKKVVIELYSIKALRLIQGLEESCLTWRNLIQSTKYMLDKEWHVTFNYVFREGNCVADSLAHRASHHELSIYDICPSFCNLFIQNDLVGVSSHWNSS</sequence>
<dbReference type="SUPFAM" id="SSF53098">
    <property type="entry name" value="Ribonuclease H-like"/>
    <property type="match status" value="2"/>
</dbReference>
<evidence type="ECO:0000313" key="2">
    <source>
        <dbReference type="EMBL" id="KAF7802938.1"/>
    </source>
</evidence>
<feature type="domain" description="RNase H type-1" evidence="1">
    <location>
        <begin position="64"/>
        <end position="125"/>
    </location>
</feature>